<reference evidence="1" key="2">
    <citation type="journal article" date="2015" name="Data Brief">
        <title>Shoot transcriptome of the giant reed, Arundo donax.</title>
        <authorList>
            <person name="Barrero R.A."/>
            <person name="Guerrero F.D."/>
            <person name="Moolhuijzen P."/>
            <person name="Goolsby J.A."/>
            <person name="Tidwell J."/>
            <person name="Bellgard S.E."/>
            <person name="Bellgard M.I."/>
        </authorList>
    </citation>
    <scope>NUCLEOTIDE SEQUENCE</scope>
    <source>
        <tissue evidence="1">Shoot tissue taken approximately 20 cm above the soil surface</tissue>
    </source>
</reference>
<accession>A0A0A9DAL0</accession>
<dbReference type="AlphaFoldDB" id="A0A0A9DAL0"/>
<name>A0A0A9DAL0_ARUDO</name>
<sequence>MFQSLLQLWPMREEERLWHLGRPQVGRRQNIVSTRTLMVTLRPLCRLHKNVFALVVCVYYISWRLVQLVQKLWQQQVSELRWYHCL</sequence>
<reference evidence="1" key="1">
    <citation type="submission" date="2014-09" db="EMBL/GenBank/DDBJ databases">
        <authorList>
            <person name="Magalhaes I.L.F."/>
            <person name="Oliveira U."/>
            <person name="Santos F.R."/>
            <person name="Vidigal T.H.D.A."/>
            <person name="Brescovit A.D."/>
            <person name="Santos A.J."/>
        </authorList>
    </citation>
    <scope>NUCLEOTIDE SEQUENCE</scope>
    <source>
        <tissue evidence="1">Shoot tissue taken approximately 20 cm above the soil surface</tissue>
    </source>
</reference>
<protein>
    <submittedName>
        <fullName evidence="1">Uncharacterized protein</fullName>
    </submittedName>
</protein>
<evidence type="ECO:0000313" key="1">
    <source>
        <dbReference type="EMBL" id="JAD83728.1"/>
    </source>
</evidence>
<dbReference type="EMBL" id="GBRH01214167">
    <property type="protein sequence ID" value="JAD83728.1"/>
    <property type="molecule type" value="Transcribed_RNA"/>
</dbReference>
<organism evidence="1">
    <name type="scientific">Arundo donax</name>
    <name type="common">Giant reed</name>
    <name type="synonym">Donax arundinaceus</name>
    <dbReference type="NCBI Taxonomy" id="35708"/>
    <lineage>
        <taxon>Eukaryota</taxon>
        <taxon>Viridiplantae</taxon>
        <taxon>Streptophyta</taxon>
        <taxon>Embryophyta</taxon>
        <taxon>Tracheophyta</taxon>
        <taxon>Spermatophyta</taxon>
        <taxon>Magnoliopsida</taxon>
        <taxon>Liliopsida</taxon>
        <taxon>Poales</taxon>
        <taxon>Poaceae</taxon>
        <taxon>PACMAD clade</taxon>
        <taxon>Arundinoideae</taxon>
        <taxon>Arundineae</taxon>
        <taxon>Arundo</taxon>
    </lineage>
</organism>
<proteinExistence type="predicted"/>